<reference evidence="2 3" key="1">
    <citation type="submission" date="2015-09" db="EMBL/GenBank/DDBJ databases">
        <title>Aphanizomenon flos-aquae WA102.</title>
        <authorList>
            <person name="Driscoll C."/>
        </authorList>
    </citation>
    <scope>NUCLEOTIDE SEQUENCE [LARGE SCALE GENOMIC DNA]</scope>
    <source>
        <strain evidence="2">WA102</strain>
    </source>
</reference>
<dbReference type="PANTHER" id="PTHR47331">
    <property type="entry name" value="PHD-TYPE DOMAIN-CONTAINING PROTEIN"/>
    <property type="match status" value="1"/>
</dbReference>
<name>A0A1B7WFQ1_APHFL</name>
<protein>
    <recommendedName>
        <fullName evidence="4">Integrase zinc-binding domain-containing protein</fullName>
    </recommendedName>
</protein>
<evidence type="ECO:0000313" key="3">
    <source>
        <dbReference type="Proteomes" id="UP000092093"/>
    </source>
</evidence>
<feature type="non-terminal residue" evidence="2">
    <location>
        <position position="329"/>
    </location>
</feature>
<comment type="caution">
    <text evidence="2">The sequence shown here is derived from an EMBL/GenBank/DDBJ whole genome shotgun (WGS) entry which is preliminary data.</text>
</comment>
<dbReference type="AlphaFoldDB" id="A0A1B7WFQ1"/>
<evidence type="ECO:0000256" key="1">
    <source>
        <dbReference type="SAM" id="MobiDB-lite"/>
    </source>
</evidence>
<evidence type="ECO:0000313" key="2">
    <source>
        <dbReference type="EMBL" id="OBQ35936.1"/>
    </source>
</evidence>
<accession>A0A1B7WFQ1</accession>
<dbReference type="EMBL" id="LJOW01000344">
    <property type="protein sequence ID" value="OBQ35936.1"/>
    <property type="molecule type" value="Genomic_DNA"/>
</dbReference>
<dbReference type="InterPro" id="IPR036397">
    <property type="entry name" value="RNaseH_sf"/>
</dbReference>
<evidence type="ECO:0008006" key="4">
    <source>
        <dbReference type="Google" id="ProtNLM"/>
    </source>
</evidence>
<dbReference type="GO" id="GO:0003676">
    <property type="term" value="F:nucleic acid binding"/>
    <property type="evidence" value="ECO:0007669"/>
    <property type="project" value="InterPro"/>
</dbReference>
<sequence>MGTRANVTPEEMAEGTPYQDGQPWMYQPVDSWPVKKTFTAPPPEEMKNKIRQAACNLVRGETWISRLSKRAGAGRTFEKLQRIVAYVVLIADRFKGQTDLNVLPGQVTRETKKDGSVLVKYRPAHPCSLAMATAEAILIEDAQRGMNVKATASLMPREIETTYVIGQPRKLVVVGQRPQEYLHSVFRKPALPILCYDSPLARRVMTSAHEVDHSGVASTVLRSRKKAWIIKGRSLARGIRNHCFQCRIEAKRCSGQVMAPTPAHRLGPAPPFFSTAIDLFGPLEVRGTVDKRKTGKAWGVIFVDTATSAVHVELAESYSCDSFMAAMRN</sequence>
<dbReference type="Proteomes" id="UP000092093">
    <property type="component" value="Unassembled WGS sequence"/>
</dbReference>
<dbReference type="Gene3D" id="3.30.420.10">
    <property type="entry name" value="Ribonuclease H-like superfamily/Ribonuclease H"/>
    <property type="match status" value="1"/>
</dbReference>
<proteinExistence type="predicted"/>
<feature type="region of interest" description="Disordered" evidence="1">
    <location>
        <begin position="1"/>
        <end position="20"/>
    </location>
</feature>
<gene>
    <name evidence="2" type="ORF">AN484_25995</name>
</gene>
<organism evidence="2 3">
    <name type="scientific">Aphanizomenon flos-aquae WA102</name>
    <dbReference type="NCBI Taxonomy" id="1710896"/>
    <lineage>
        <taxon>Bacteria</taxon>
        <taxon>Bacillati</taxon>
        <taxon>Cyanobacteriota</taxon>
        <taxon>Cyanophyceae</taxon>
        <taxon>Nostocales</taxon>
        <taxon>Aphanizomenonaceae</taxon>
        <taxon>Aphanizomenon</taxon>
    </lineage>
</organism>